<dbReference type="AlphaFoldDB" id="A0A6J3L683"/>
<name>A0A6J3L683_9HYME</name>
<sequence>MEKIERGLEVMAELVEEMRRDRKEERRWEKEREEERERWKKERDEERKRWEKEIDEMRERWKKERETERERWDRIMNKDKEVWEYLRTFDVIGLTETWIEESKWERVKHSVTSCDILSRPGHTPRTGWQPDVLTPSLRTFNSLKSRS</sequence>
<feature type="region of interest" description="Disordered" evidence="1">
    <location>
        <begin position="19"/>
        <end position="46"/>
    </location>
</feature>
<evidence type="ECO:0000256" key="1">
    <source>
        <dbReference type="SAM" id="MobiDB-lite"/>
    </source>
</evidence>
<reference evidence="3" key="1">
    <citation type="submission" date="2025-08" db="UniProtKB">
        <authorList>
            <consortium name="RefSeq"/>
        </authorList>
    </citation>
    <scope>IDENTIFICATION</scope>
    <source>
        <tissue evidence="3">Muscle</tissue>
    </source>
</reference>
<dbReference type="KEGG" id="bvk:117239405"/>
<proteinExistence type="predicted"/>
<dbReference type="RefSeq" id="XP_033360797.1">
    <property type="nucleotide sequence ID" value="XM_033504906.1"/>
</dbReference>
<keyword evidence="2" id="KW-1185">Reference proteome</keyword>
<evidence type="ECO:0000313" key="3">
    <source>
        <dbReference type="RefSeq" id="XP_033360797.1"/>
    </source>
</evidence>
<evidence type="ECO:0000313" key="2">
    <source>
        <dbReference type="Proteomes" id="UP000504631"/>
    </source>
</evidence>
<protein>
    <submittedName>
        <fullName evidence="3">Histone-lysine N-methyltransferase set1</fullName>
    </submittedName>
</protein>
<accession>A0A6J3L683</accession>
<dbReference type="Proteomes" id="UP000504631">
    <property type="component" value="Unplaced"/>
</dbReference>
<gene>
    <name evidence="3" type="primary">LOC117239405</name>
</gene>
<organism evidence="2 3">
    <name type="scientific">Bombus vosnesenskii</name>
    <dbReference type="NCBI Taxonomy" id="207650"/>
    <lineage>
        <taxon>Eukaryota</taxon>
        <taxon>Metazoa</taxon>
        <taxon>Ecdysozoa</taxon>
        <taxon>Arthropoda</taxon>
        <taxon>Hexapoda</taxon>
        <taxon>Insecta</taxon>
        <taxon>Pterygota</taxon>
        <taxon>Neoptera</taxon>
        <taxon>Endopterygota</taxon>
        <taxon>Hymenoptera</taxon>
        <taxon>Apocrita</taxon>
        <taxon>Aculeata</taxon>
        <taxon>Apoidea</taxon>
        <taxon>Anthophila</taxon>
        <taxon>Apidae</taxon>
        <taxon>Bombus</taxon>
        <taxon>Pyrobombus</taxon>
    </lineage>
</organism>
<dbReference type="GeneID" id="117239405"/>